<keyword evidence="1" id="KW-0732">Signal</keyword>
<organism evidence="2 3">
    <name type="scientific">Achromobacter mucicolens</name>
    <dbReference type="NCBI Taxonomy" id="1389922"/>
    <lineage>
        <taxon>Bacteria</taxon>
        <taxon>Pseudomonadati</taxon>
        <taxon>Pseudomonadota</taxon>
        <taxon>Betaproteobacteria</taxon>
        <taxon>Burkholderiales</taxon>
        <taxon>Alcaligenaceae</taxon>
        <taxon>Achromobacter</taxon>
    </lineage>
</organism>
<evidence type="ECO:0000313" key="3">
    <source>
        <dbReference type="Proteomes" id="UP000507140"/>
    </source>
</evidence>
<reference evidence="2 3" key="1">
    <citation type="submission" date="2020-04" db="EMBL/GenBank/DDBJ databases">
        <authorList>
            <person name="De Canck E."/>
        </authorList>
    </citation>
    <scope>NUCLEOTIDE SEQUENCE [LARGE SCALE GENOMIC DNA]</scope>
    <source>
        <strain evidence="2 3">LMG 3415</strain>
    </source>
</reference>
<name>A0ABM8LFN1_9BURK</name>
<accession>A0ABM8LFN1</accession>
<gene>
    <name evidence="2" type="ORF">LMG3415_03413</name>
</gene>
<feature type="chain" id="PRO_5046922597" description="DUF3053 domain-containing protein" evidence="1">
    <location>
        <begin position="22"/>
        <end position="238"/>
    </location>
</feature>
<keyword evidence="3" id="KW-1185">Reference proteome</keyword>
<evidence type="ECO:0000256" key="1">
    <source>
        <dbReference type="SAM" id="SignalP"/>
    </source>
</evidence>
<comment type="caution">
    <text evidence="2">The sequence shown here is derived from an EMBL/GenBank/DDBJ whole genome shotgun (WGS) entry which is preliminary data.</text>
</comment>
<evidence type="ECO:0008006" key="4">
    <source>
        <dbReference type="Google" id="ProtNLM"/>
    </source>
</evidence>
<protein>
    <recommendedName>
        <fullName evidence="4">DUF3053 domain-containing protein</fullName>
    </recommendedName>
</protein>
<dbReference type="InterPro" id="IPR021413">
    <property type="entry name" value="DUF3053"/>
</dbReference>
<dbReference type="EMBL" id="CADIKR010000003">
    <property type="protein sequence ID" value="CAB3880200.1"/>
    <property type="molecule type" value="Genomic_DNA"/>
</dbReference>
<dbReference type="PROSITE" id="PS51257">
    <property type="entry name" value="PROKAR_LIPOPROTEIN"/>
    <property type="match status" value="1"/>
</dbReference>
<proteinExistence type="predicted"/>
<evidence type="ECO:0000313" key="2">
    <source>
        <dbReference type="EMBL" id="CAB3880200.1"/>
    </source>
</evidence>
<sequence length="238" mass="25051">MRMVWVRAWVTGMAVVSMLLAACVNKEPQERAAFIQLLQGRMNNVTLVPIGMLGKSEKEAIGGYDDAYEVMTDFQEALAKAAAPLREVLSVETIQSVEEILARRGSLEAARKTLAGSAAQVQAARGKADKARADLALPADLAPVYDGVYDEAVTAPAGELIDAASRMDAIARDALAIADFVAANAADIQFEEGQTKVAKPTLQQELNQRLQALNAQSGGLEAARATLLQAASAGSAAP</sequence>
<feature type="signal peptide" evidence="1">
    <location>
        <begin position="1"/>
        <end position="21"/>
    </location>
</feature>
<dbReference type="Pfam" id="PF11254">
    <property type="entry name" value="DUF3053"/>
    <property type="match status" value="1"/>
</dbReference>
<dbReference type="Proteomes" id="UP000507140">
    <property type="component" value="Unassembled WGS sequence"/>
</dbReference>